<evidence type="ECO:0000256" key="1">
    <source>
        <dbReference type="SAM" id="MobiDB-lite"/>
    </source>
</evidence>
<feature type="region of interest" description="Disordered" evidence="1">
    <location>
        <begin position="1"/>
        <end position="25"/>
    </location>
</feature>
<dbReference type="RefSeq" id="WP_093073060.1">
    <property type="nucleotide sequence ID" value="NZ_FOGV01000014.1"/>
</dbReference>
<dbReference type="AlphaFoldDB" id="A0A1H9UG13"/>
<evidence type="ECO:0000313" key="2">
    <source>
        <dbReference type="EMBL" id="SES08208.1"/>
    </source>
</evidence>
<dbReference type="OrthoDB" id="2087420at2"/>
<gene>
    <name evidence="2" type="ORF">SAMN05444126_11424</name>
</gene>
<name>A0A1H9UG13_9BACI</name>
<reference evidence="3" key="1">
    <citation type="submission" date="2016-10" db="EMBL/GenBank/DDBJ databases">
        <authorList>
            <person name="de Groot N.N."/>
        </authorList>
    </citation>
    <scope>NUCLEOTIDE SEQUENCE [LARGE SCALE GENOMIC DNA]</scope>
    <source>
        <strain evidence="3">10nlg</strain>
    </source>
</reference>
<dbReference type="EMBL" id="FOGV01000014">
    <property type="protein sequence ID" value="SES08208.1"/>
    <property type="molecule type" value="Genomic_DNA"/>
</dbReference>
<sequence>MAESNHDELEHLPQNEAEDIEKSNEVVKKAHQTMNELTGHGAIAKYRDENNWSGSTDEMRNEVERVSGFLEKNQVDSESIEKDLTNFVDLLDHAIEDKNKTALRYAHRVIHDLDIAYNGYQNSNIFGVSHYNEEEREVRMERLEELLAESGE</sequence>
<proteinExistence type="predicted"/>
<keyword evidence="3" id="KW-1185">Reference proteome</keyword>
<accession>A0A1H9UG13</accession>
<protein>
    <submittedName>
        <fullName evidence="2">Uncharacterized protein</fullName>
    </submittedName>
</protein>
<organism evidence="2 3">
    <name type="scientific">Salisediminibacterium halotolerans</name>
    <dbReference type="NCBI Taxonomy" id="517425"/>
    <lineage>
        <taxon>Bacteria</taxon>
        <taxon>Bacillati</taxon>
        <taxon>Bacillota</taxon>
        <taxon>Bacilli</taxon>
        <taxon>Bacillales</taxon>
        <taxon>Bacillaceae</taxon>
        <taxon>Salisediminibacterium</taxon>
    </lineage>
</organism>
<feature type="compositionally biased region" description="Basic and acidic residues" evidence="1">
    <location>
        <begin position="1"/>
        <end position="13"/>
    </location>
</feature>
<dbReference type="Proteomes" id="UP000199318">
    <property type="component" value="Unassembled WGS sequence"/>
</dbReference>
<comment type="caution">
    <text evidence="2">The sequence shown here is derived from an EMBL/GenBank/DDBJ whole genome shotgun (WGS) entry which is preliminary data.</text>
</comment>
<evidence type="ECO:0000313" key="3">
    <source>
        <dbReference type="Proteomes" id="UP000199318"/>
    </source>
</evidence>